<protein>
    <recommendedName>
        <fullName evidence="13">ABC transporter</fullName>
    </recommendedName>
</protein>
<evidence type="ECO:0000256" key="2">
    <source>
        <dbReference type="ARBA" id="ARBA00022448"/>
    </source>
</evidence>
<dbReference type="AlphaFoldDB" id="A0A178ZTM2"/>
<evidence type="ECO:0008006" key="13">
    <source>
        <dbReference type="Google" id="ProtNLM"/>
    </source>
</evidence>
<gene>
    <name evidence="11" type="ORF">AYL99_01760</name>
</gene>
<feature type="domain" description="ABC transporter" evidence="9">
    <location>
        <begin position="1009"/>
        <end position="1240"/>
    </location>
</feature>
<dbReference type="GO" id="GO:0005524">
    <property type="term" value="F:ATP binding"/>
    <property type="evidence" value="ECO:0007669"/>
    <property type="project" value="UniProtKB-KW"/>
</dbReference>
<evidence type="ECO:0000256" key="7">
    <source>
        <dbReference type="ARBA" id="ARBA00023136"/>
    </source>
</evidence>
<reference evidence="11 12" key="1">
    <citation type="submission" date="2016-04" db="EMBL/GenBank/DDBJ databases">
        <title>Draft genome of Fonsecaea erecta CBS 125763.</title>
        <authorList>
            <person name="Weiss V.A."/>
            <person name="Vicente V.A."/>
            <person name="Raittz R.T."/>
            <person name="Moreno L.F."/>
            <person name="De Souza E.M."/>
            <person name="Pedrosa F.O."/>
            <person name="Steffens M.B."/>
            <person name="Faoro H."/>
            <person name="Tadra-Sfeir M.Z."/>
            <person name="Najafzadeh M.J."/>
            <person name="Felipe M.S."/>
            <person name="Teixeira M."/>
            <person name="Sun J."/>
            <person name="Xi L."/>
            <person name="Gomes R."/>
            <person name="De Azevedo C.M."/>
            <person name="Salgado C.G."/>
            <person name="Da Silva M.B."/>
            <person name="Nascimento M.F."/>
            <person name="Queiroz-Telles F."/>
            <person name="Attili D.S."/>
            <person name="Gorbushina A."/>
        </authorList>
    </citation>
    <scope>NUCLEOTIDE SEQUENCE [LARGE SCALE GENOMIC DNA]</scope>
    <source>
        <strain evidence="11 12">CBS 125763</strain>
    </source>
</reference>
<feature type="transmembrane region" description="Helical" evidence="8">
    <location>
        <begin position="832"/>
        <end position="852"/>
    </location>
</feature>
<feature type="domain" description="ABC transmembrane type-1" evidence="10">
    <location>
        <begin position="699"/>
        <end position="973"/>
    </location>
</feature>
<keyword evidence="7 8" id="KW-0472">Membrane</keyword>
<dbReference type="InterPro" id="IPR011527">
    <property type="entry name" value="ABC1_TM_dom"/>
</dbReference>
<comment type="caution">
    <text evidence="11">The sequence shown here is derived from an EMBL/GenBank/DDBJ whole genome shotgun (WGS) entry which is preliminary data.</text>
</comment>
<dbReference type="RefSeq" id="XP_018695900.1">
    <property type="nucleotide sequence ID" value="XM_018833276.1"/>
</dbReference>
<keyword evidence="4" id="KW-0547">Nucleotide-binding</keyword>
<dbReference type="GO" id="GO:0016887">
    <property type="term" value="F:ATP hydrolysis activity"/>
    <property type="evidence" value="ECO:0007669"/>
    <property type="project" value="InterPro"/>
</dbReference>
<proteinExistence type="predicted"/>
<dbReference type="PROSITE" id="PS00211">
    <property type="entry name" value="ABC_TRANSPORTER_1"/>
    <property type="match status" value="1"/>
</dbReference>
<dbReference type="EMBL" id="LVYI01000002">
    <property type="protein sequence ID" value="OAP62533.1"/>
    <property type="molecule type" value="Genomic_DNA"/>
</dbReference>
<evidence type="ECO:0000256" key="3">
    <source>
        <dbReference type="ARBA" id="ARBA00022692"/>
    </source>
</evidence>
<feature type="transmembrane region" description="Helical" evidence="8">
    <location>
        <begin position="99"/>
        <end position="123"/>
    </location>
</feature>
<keyword evidence="6 8" id="KW-1133">Transmembrane helix</keyword>
<evidence type="ECO:0000259" key="10">
    <source>
        <dbReference type="PROSITE" id="PS50929"/>
    </source>
</evidence>
<dbReference type="GeneID" id="30005930"/>
<feature type="transmembrane region" description="Helical" evidence="8">
    <location>
        <begin position="730"/>
        <end position="758"/>
    </location>
</feature>
<comment type="subcellular location">
    <subcellularLocation>
        <location evidence="1">Membrane</location>
        <topology evidence="1">Multi-pass membrane protein</topology>
    </subcellularLocation>
</comment>
<dbReference type="PANTHER" id="PTHR24223:SF399">
    <property type="entry name" value="ABC TRANSPORTER ATNG"/>
    <property type="match status" value="1"/>
</dbReference>
<feature type="domain" description="ABC transmembrane type-1" evidence="10">
    <location>
        <begin position="101"/>
        <end position="381"/>
    </location>
</feature>
<dbReference type="STRING" id="1367422.A0A178ZTM2"/>
<evidence type="ECO:0000256" key="5">
    <source>
        <dbReference type="ARBA" id="ARBA00022840"/>
    </source>
</evidence>
<dbReference type="InterPro" id="IPR003439">
    <property type="entry name" value="ABC_transporter-like_ATP-bd"/>
</dbReference>
<dbReference type="CDD" id="cd18580">
    <property type="entry name" value="ABC_6TM_ABCC_D2"/>
    <property type="match status" value="1"/>
</dbReference>
<evidence type="ECO:0000256" key="1">
    <source>
        <dbReference type="ARBA" id="ARBA00004141"/>
    </source>
</evidence>
<dbReference type="OrthoDB" id="6500128at2759"/>
<evidence type="ECO:0000256" key="6">
    <source>
        <dbReference type="ARBA" id="ARBA00022989"/>
    </source>
</evidence>
<evidence type="ECO:0000256" key="4">
    <source>
        <dbReference type="ARBA" id="ARBA00022741"/>
    </source>
</evidence>
<dbReference type="GO" id="GO:0140359">
    <property type="term" value="F:ABC-type transporter activity"/>
    <property type="evidence" value="ECO:0007669"/>
    <property type="project" value="InterPro"/>
</dbReference>
<dbReference type="Gene3D" id="3.40.50.300">
    <property type="entry name" value="P-loop containing nucleotide triphosphate hydrolases"/>
    <property type="match status" value="2"/>
</dbReference>
<evidence type="ECO:0000256" key="8">
    <source>
        <dbReference type="SAM" id="Phobius"/>
    </source>
</evidence>
<dbReference type="InterPro" id="IPR027417">
    <property type="entry name" value="P-loop_NTPase"/>
</dbReference>
<dbReference type="Gene3D" id="1.20.1560.10">
    <property type="entry name" value="ABC transporter type 1, transmembrane domain"/>
    <property type="match status" value="2"/>
</dbReference>
<dbReference type="Proteomes" id="UP000078343">
    <property type="component" value="Unassembled WGS sequence"/>
</dbReference>
<dbReference type="SUPFAM" id="SSF52540">
    <property type="entry name" value="P-loop containing nucleoside triphosphate hydrolases"/>
    <property type="match status" value="2"/>
</dbReference>
<feature type="transmembrane region" description="Helical" evidence="8">
    <location>
        <begin position="239"/>
        <end position="258"/>
    </location>
</feature>
<keyword evidence="2" id="KW-0813">Transport</keyword>
<dbReference type="InterPro" id="IPR044726">
    <property type="entry name" value="ABCC_6TM_D2"/>
</dbReference>
<feature type="transmembrane region" description="Helical" evidence="8">
    <location>
        <begin position="135"/>
        <end position="153"/>
    </location>
</feature>
<dbReference type="SMART" id="SM00382">
    <property type="entry name" value="AAA"/>
    <property type="match status" value="2"/>
</dbReference>
<accession>A0A178ZTM2</accession>
<dbReference type="PROSITE" id="PS50929">
    <property type="entry name" value="ABC_TM1F"/>
    <property type="match status" value="2"/>
</dbReference>
<dbReference type="InterPro" id="IPR036640">
    <property type="entry name" value="ABC1_TM_sf"/>
</dbReference>
<evidence type="ECO:0000313" key="11">
    <source>
        <dbReference type="EMBL" id="OAP62533.1"/>
    </source>
</evidence>
<sequence length="1242" mass="136456">MGFSTQKKNQLATHERKPIVAPEDDAHLLSVLFFSWLLPLVKFSWQNSLEAGLIEQQPTHYITGADGSLAPVDDNLKATRPGSWWAVSQVLWPRVGLQFTIAVCIRILSVMLALCLPAILNALVNFETSSVDSSVGVWLVGALVSSYLGSAVLNAQTGHLLDQVALTVRVSLVSLITARQLKLPADALQSESERKRGLTLVTVDAKNVGNSVRVIVMILGNLIMVGVGSYILYSQVRAAFFAPLVLALASVAASTVLGKLTTQSQRSWLEATQSRIRQVSEDITALRSIRQAGLEPIFLQETTRLRKLEIEKASAYRQNEIFFVMISDSLDGFSSLSLFGLFSAFYATNAGNAAAFTSLSTLYLMMSPLITVTQVLPQLLAGYVSLKRIAEDDLPNSEVDRHYLEATRSRTEKEELEDTLVMILWSNASFKHGEQLILEDVDLRIKRGQIVLVYGPSESGKSTLLKSLLFETNAASGSVSRSSQQVAYCAQKPWLLNISIRENILLGKYLDPDRYSRVLEICCLQEDLALLPKRDNTCVGFRGSLLSSGQRKRVSLARAIYQDADLLLLDDIYSGLDTETASKIRKALFGEEGFLRQREKTVLITSNDDQGNTSFDMVVRLGNGRARVETLPQINQASLHALNNDTFKSETASTPSLLPETLRLSNLDQRDPVVVKNHQKKQRNLRPYIQDLGVGLAMIVALLLLLKVASDLGRTLWIKHWAADAGHRSPGYYVTVYATLVVANLIMIASAISIWILIMQPKASMSLHQSLLRAVERQKIWVIEGVCSSILNRFVQDMTLVDMELPQALLNASFAMLAVLGDLILLAAGSPYVLAVFPVLCILLWLLETVYLRASQPLRRIQLEAQAPIIDHFKAVTEDLVSVRCFNYEGQSLKKLDEIQEIAVRPEYLLRSLQSWMVLVLDLMTTGLAAVLAGVFVALRANDPGWVGVALTALIKLGQDIKLLVVWWTTLELSSNVISRTQSFASPVPPEGAPAERPIPSDWPAEGRVSVKKLVCIHGTQSSSPKALIDVSFDVEPGQKIMVLGRTGSGKSSLAASFLSLVNIVSGSIVIDGIEIAREDPDIVRQRIISVPQMPPSLHSANACTLLDPKHQHSASVITSVLESFGLSDLDLSKTLPELNLSESKQKLFGLAASALRPGKVVVIDEATASADAEVEERIVNMILSGPAFSGRTVIFITHSLHSIKRFDKVAVISDGRLLTYKSPSDLQDNEIFGLRELYKRD</sequence>
<feature type="transmembrane region" description="Helical" evidence="8">
    <location>
        <begin position="916"/>
        <end position="939"/>
    </location>
</feature>
<keyword evidence="3 8" id="KW-0812">Transmembrane</keyword>
<feature type="transmembrane region" description="Helical" evidence="8">
    <location>
        <begin position="688"/>
        <end position="710"/>
    </location>
</feature>
<name>A0A178ZTM2_9EURO</name>
<dbReference type="InterPro" id="IPR017871">
    <property type="entry name" value="ABC_transporter-like_CS"/>
</dbReference>
<dbReference type="PROSITE" id="PS50893">
    <property type="entry name" value="ABC_TRANSPORTER_2"/>
    <property type="match status" value="2"/>
</dbReference>
<feature type="domain" description="ABC transporter" evidence="9">
    <location>
        <begin position="423"/>
        <end position="648"/>
    </location>
</feature>
<dbReference type="Pfam" id="PF00005">
    <property type="entry name" value="ABC_tran"/>
    <property type="match status" value="2"/>
</dbReference>
<dbReference type="PANTHER" id="PTHR24223">
    <property type="entry name" value="ATP-BINDING CASSETTE SUB-FAMILY C"/>
    <property type="match status" value="1"/>
</dbReference>
<evidence type="ECO:0000313" key="12">
    <source>
        <dbReference type="Proteomes" id="UP000078343"/>
    </source>
</evidence>
<dbReference type="InterPro" id="IPR003593">
    <property type="entry name" value="AAA+_ATPase"/>
</dbReference>
<dbReference type="GO" id="GO:0016020">
    <property type="term" value="C:membrane"/>
    <property type="evidence" value="ECO:0007669"/>
    <property type="project" value="UniProtKB-SubCell"/>
</dbReference>
<keyword evidence="12" id="KW-1185">Reference proteome</keyword>
<dbReference type="InterPro" id="IPR050173">
    <property type="entry name" value="ABC_transporter_C-like"/>
</dbReference>
<dbReference type="SUPFAM" id="SSF90123">
    <property type="entry name" value="ABC transporter transmembrane region"/>
    <property type="match status" value="2"/>
</dbReference>
<feature type="transmembrane region" description="Helical" evidence="8">
    <location>
        <begin position="214"/>
        <end position="233"/>
    </location>
</feature>
<organism evidence="11 12">
    <name type="scientific">Fonsecaea erecta</name>
    <dbReference type="NCBI Taxonomy" id="1367422"/>
    <lineage>
        <taxon>Eukaryota</taxon>
        <taxon>Fungi</taxon>
        <taxon>Dikarya</taxon>
        <taxon>Ascomycota</taxon>
        <taxon>Pezizomycotina</taxon>
        <taxon>Eurotiomycetes</taxon>
        <taxon>Chaetothyriomycetidae</taxon>
        <taxon>Chaetothyriales</taxon>
        <taxon>Herpotrichiellaceae</taxon>
        <taxon>Fonsecaea</taxon>
    </lineage>
</organism>
<keyword evidence="5" id="KW-0067">ATP-binding</keyword>
<dbReference type="Pfam" id="PF00664">
    <property type="entry name" value="ABC_membrane"/>
    <property type="match status" value="2"/>
</dbReference>
<evidence type="ECO:0000259" key="9">
    <source>
        <dbReference type="PROSITE" id="PS50893"/>
    </source>
</evidence>